<organism evidence="1 2">
    <name type="scientific">Larkinella knui</name>
    <dbReference type="NCBI Taxonomy" id="2025310"/>
    <lineage>
        <taxon>Bacteria</taxon>
        <taxon>Pseudomonadati</taxon>
        <taxon>Bacteroidota</taxon>
        <taxon>Cytophagia</taxon>
        <taxon>Cytophagales</taxon>
        <taxon>Spirosomataceae</taxon>
        <taxon>Larkinella</taxon>
    </lineage>
</organism>
<sequence>MANILKKAVAGLFEKMLTPSRVLAVRAWQPATLYEVDVHVPTIPLEKWNTIKRLKCKVGELEFRDYTPALWNADKKVCTMYIEAGHQGAGSRWIQQLKPGDEILFGAAHAAQLPAQEGKLLCLGDGSALGHFLALKQLTDRRTYPMDVAVFLQDQYQIPPPLTENNPEFDFIPKPHGVSLDALEQWYRSKELRNYTSIYIAGNIPMVTSLRRKLKAIPDVQAKIYSYGFWS</sequence>
<dbReference type="SUPFAM" id="SSF63380">
    <property type="entry name" value="Riboflavin synthase domain-like"/>
    <property type="match status" value="1"/>
</dbReference>
<accession>A0A3P1CCE5</accession>
<dbReference type="OrthoDB" id="649820at2"/>
<comment type="caution">
    <text evidence="1">The sequence shown here is derived from an EMBL/GenBank/DDBJ whole genome shotgun (WGS) entry which is preliminary data.</text>
</comment>
<dbReference type="Gene3D" id="2.40.30.10">
    <property type="entry name" value="Translation factors"/>
    <property type="match status" value="1"/>
</dbReference>
<gene>
    <name evidence="1" type="ORF">EHT87_28020</name>
</gene>
<keyword evidence="2" id="KW-1185">Reference proteome</keyword>
<reference evidence="1 2" key="1">
    <citation type="submission" date="2018-11" db="EMBL/GenBank/DDBJ databases">
        <authorList>
            <person name="Zhou Z."/>
            <person name="Wang G."/>
        </authorList>
    </citation>
    <scope>NUCLEOTIDE SEQUENCE [LARGE SCALE GENOMIC DNA]</scope>
    <source>
        <strain evidence="1 2">KCTC42998</strain>
    </source>
</reference>
<dbReference type="Proteomes" id="UP000274271">
    <property type="component" value="Unassembled WGS sequence"/>
</dbReference>
<evidence type="ECO:0000313" key="2">
    <source>
        <dbReference type="Proteomes" id="UP000274271"/>
    </source>
</evidence>
<dbReference type="AlphaFoldDB" id="A0A3P1CCE5"/>
<dbReference type="InterPro" id="IPR017938">
    <property type="entry name" value="Riboflavin_synthase-like_b-brl"/>
</dbReference>
<protein>
    <submittedName>
        <fullName evidence="1">Siderophore-interacting protein</fullName>
    </submittedName>
</protein>
<name>A0A3P1CCE5_9BACT</name>
<evidence type="ECO:0000313" key="1">
    <source>
        <dbReference type="EMBL" id="RRB10991.1"/>
    </source>
</evidence>
<dbReference type="EMBL" id="RQJP01000006">
    <property type="protein sequence ID" value="RRB10991.1"/>
    <property type="molecule type" value="Genomic_DNA"/>
</dbReference>
<dbReference type="RefSeq" id="WP_124910082.1">
    <property type="nucleotide sequence ID" value="NZ_RQJP01000006.1"/>
</dbReference>
<proteinExistence type="predicted"/>